<evidence type="ECO:0000256" key="1">
    <source>
        <dbReference type="SAM" id="MobiDB-lite"/>
    </source>
</evidence>
<accession>A0AAF0AII0</accession>
<protein>
    <recommendedName>
        <fullName evidence="4">Tail assembly protein</fullName>
    </recommendedName>
</protein>
<organism evidence="2 3">
    <name type="scientific">Ralstonia phage p2106</name>
    <dbReference type="NCBI Taxonomy" id="2998497"/>
    <lineage>
        <taxon>Viruses</taxon>
        <taxon>Duplodnaviria</taxon>
        <taxon>Heunggongvirae</taxon>
        <taxon>Uroviricota</taxon>
        <taxon>Caudoviricetes</taxon>
        <taxon>Autographivirales</taxon>
        <taxon>Autotranscriptaviridae</taxon>
        <taxon>Serkorvirus</taxon>
        <taxon>Serkorvirus p2106</taxon>
    </lineage>
</organism>
<sequence length="100" mass="9679">MGGIKKAVTNIIKKPLQDVGIIKNDPAPEAAPAPAPAAQPAPVIAPAPPPPAAAPAAQAAVPTDGGNPETQAGAQAKANRRGKKGVTINRISGGGSGLNV</sequence>
<dbReference type="Proteomes" id="UP001211059">
    <property type="component" value="Segment"/>
</dbReference>
<feature type="compositionally biased region" description="Pro residues" evidence="1">
    <location>
        <begin position="29"/>
        <end position="53"/>
    </location>
</feature>
<proteinExistence type="predicted"/>
<evidence type="ECO:0000313" key="2">
    <source>
        <dbReference type="EMBL" id="WAX26258.1"/>
    </source>
</evidence>
<dbReference type="EMBL" id="OP947225">
    <property type="protein sequence ID" value="WAX26258.1"/>
    <property type="molecule type" value="Genomic_DNA"/>
</dbReference>
<reference evidence="2" key="1">
    <citation type="submission" date="2022-11" db="EMBL/GenBank/DDBJ databases">
        <authorList>
            <person name="Cui X."/>
            <person name="Liu Q."/>
        </authorList>
    </citation>
    <scope>NUCLEOTIDE SEQUENCE</scope>
</reference>
<feature type="region of interest" description="Disordered" evidence="1">
    <location>
        <begin position="23"/>
        <end position="100"/>
    </location>
</feature>
<evidence type="ECO:0008006" key="4">
    <source>
        <dbReference type="Google" id="ProtNLM"/>
    </source>
</evidence>
<keyword evidence="3" id="KW-1185">Reference proteome</keyword>
<name>A0AAF0AII0_9CAUD</name>
<evidence type="ECO:0000313" key="3">
    <source>
        <dbReference type="Proteomes" id="UP001211059"/>
    </source>
</evidence>